<evidence type="ECO:0000313" key="4">
    <source>
        <dbReference type="Proteomes" id="UP000199181"/>
    </source>
</evidence>
<dbReference type="InterPro" id="IPR000421">
    <property type="entry name" value="FA58C"/>
</dbReference>
<keyword evidence="3" id="KW-0456">Lyase</keyword>
<dbReference type="InterPro" id="IPR014895">
    <property type="entry name" value="Alginate_lyase_2"/>
</dbReference>
<dbReference type="GO" id="GO:0016829">
    <property type="term" value="F:lyase activity"/>
    <property type="evidence" value="ECO:0007669"/>
    <property type="project" value="UniProtKB-KW"/>
</dbReference>
<dbReference type="Gene3D" id="2.60.120.260">
    <property type="entry name" value="Galactose-binding domain-like"/>
    <property type="match status" value="1"/>
</dbReference>
<proteinExistence type="predicted"/>
<name>A0A1H9Z4A4_9BACT</name>
<accession>A0A1H9Z4A4</accession>
<dbReference type="EMBL" id="FOIJ01000001">
    <property type="protein sequence ID" value="SES76302.1"/>
    <property type="molecule type" value="Genomic_DNA"/>
</dbReference>
<evidence type="ECO:0000313" key="3">
    <source>
        <dbReference type="EMBL" id="SES76302.1"/>
    </source>
</evidence>
<dbReference type="InterPro" id="IPR008979">
    <property type="entry name" value="Galactose-bd-like_sf"/>
</dbReference>
<dbReference type="InterPro" id="IPR059177">
    <property type="entry name" value="GH29D-like_dom"/>
</dbReference>
<dbReference type="Gene3D" id="2.60.120.200">
    <property type="match status" value="1"/>
</dbReference>
<gene>
    <name evidence="3" type="ORF">SAMN05443639_101164</name>
</gene>
<protein>
    <submittedName>
        <fullName evidence="3">Poly(Beta-D-mannuronate) lyase</fullName>
    </submittedName>
</protein>
<feature type="domain" description="F5/8 type C" evidence="2">
    <location>
        <begin position="16"/>
        <end position="161"/>
    </location>
</feature>
<evidence type="ECO:0000259" key="2">
    <source>
        <dbReference type="PROSITE" id="PS50022"/>
    </source>
</evidence>
<keyword evidence="1" id="KW-0732">Signal</keyword>
<dbReference type="InterPro" id="IPR013320">
    <property type="entry name" value="ConA-like_dom_sf"/>
</dbReference>
<dbReference type="PROSITE" id="PS50022">
    <property type="entry name" value="FA58C_3"/>
    <property type="match status" value="1"/>
</dbReference>
<dbReference type="AlphaFoldDB" id="A0A1H9Z4A4"/>
<dbReference type="Pfam" id="PF00754">
    <property type="entry name" value="F5_F8_type_C"/>
    <property type="match status" value="1"/>
</dbReference>
<evidence type="ECO:0000256" key="1">
    <source>
        <dbReference type="SAM" id="SignalP"/>
    </source>
</evidence>
<reference evidence="4" key="1">
    <citation type="submission" date="2016-10" db="EMBL/GenBank/DDBJ databases">
        <authorList>
            <person name="Varghese N."/>
            <person name="Submissions S."/>
        </authorList>
    </citation>
    <scope>NUCLEOTIDE SEQUENCE [LARGE SCALE GENOMIC DNA]</scope>
    <source>
        <strain evidence="4">DSM 16858</strain>
    </source>
</reference>
<feature type="signal peptide" evidence="1">
    <location>
        <begin position="1"/>
        <end position="22"/>
    </location>
</feature>
<sequence>MNLKRVLPSLAFSFLATAEAFAQQASKLSVPGSAVTASTYDVTNNAIPANAVDEELSTRWAGKDDGAHITFDLGTPQSVHFIKIAWYQGNNRTTVFDVLAGASTSGPWTALLNRRISSGTTTQLETYDFADTNARYIRIVGHGNSSGNGWNSITETELWGQTGTVDQVAAPTFSPPPGTYSSAQTVILGSTTAGASIRYTTDGSTPTVTTGILYTGPLTLRTTATLKAIAYQSSLSPSPVQTGTYVIGAGSLDPSAPPSGNFDLSHWKITLPDASEVSASTLSRGYELEDTFYTDPVTGGMVFRCPNIADTTSNSNYSRTELREMLAPSGSASAPANNWVMSTSSSSAKAAAGGVDGTLRATLTVDHVSTTGESGKIGRVIVGQIHGPDSEPIRLYFHKRPSDSRGAIYFAHDTPSNSTTYYPIIGEPNQLNPSNGVLLGETWSYEIKVVGQSMTVKVTPQGRAAVTKTFTLESGYNNASMYFKAGVYNQNNTGSASDYVQATFYSVTHTHP</sequence>
<dbReference type="SUPFAM" id="SSF49785">
    <property type="entry name" value="Galactose-binding domain-like"/>
    <property type="match status" value="1"/>
</dbReference>
<dbReference type="Pfam" id="PF08787">
    <property type="entry name" value="Alginate_lyase2"/>
    <property type="match status" value="1"/>
</dbReference>
<dbReference type="Pfam" id="PF13290">
    <property type="entry name" value="CHB_HEX_C_1"/>
    <property type="match status" value="1"/>
</dbReference>
<dbReference type="SUPFAM" id="SSF49899">
    <property type="entry name" value="Concanavalin A-like lectins/glucanases"/>
    <property type="match status" value="1"/>
</dbReference>
<keyword evidence="4" id="KW-1185">Reference proteome</keyword>
<dbReference type="RefSeq" id="WP_093515096.1">
    <property type="nucleotide sequence ID" value="NZ_FOIJ01000001.1"/>
</dbReference>
<feature type="chain" id="PRO_5011531701" evidence="1">
    <location>
        <begin position="23"/>
        <end position="512"/>
    </location>
</feature>
<organism evidence="3 4">
    <name type="scientific">Stigmatella erecta</name>
    <dbReference type="NCBI Taxonomy" id="83460"/>
    <lineage>
        <taxon>Bacteria</taxon>
        <taxon>Pseudomonadati</taxon>
        <taxon>Myxococcota</taxon>
        <taxon>Myxococcia</taxon>
        <taxon>Myxococcales</taxon>
        <taxon>Cystobacterineae</taxon>
        <taxon>Archangiaceae</taxon>
        <taxon>Stigmatella</taxon>
    </lineage>
</organism>
<dbReference type="Proteomes" id="UP000199181">
    <property type="component" value="Unassembled WGS sequence"/>
</dbReference>